<dbReference type="AlphaFoldDB" id="A0A232LRU7"/>
<dbReference type="SUPFAM" id="SSF48439">
    <property type="entry name" value="Protein prenylyltransferase"/>
    <property type="match status" value="1"/>
</dbReference>
<dbReference type="OrthoDB" id="272289at2759"/>
<dbReference type="PROSITE" id="PS51147">
    <property type="entry name" value="PFTA"/>
    <property type="match status" value="4"/>
</dbReference>
<feature type="region of interest" description="Disordered" evidence="14">
    <location>
        <begin position="311"/>
        <end position="342"/>
    </location>
</feature>
<evidence type="ECO:0000256" key="5">
    <source>
        <dbReference type="ARBA" id="ARBA00022602"/>
    </source>
</evidence>
<dbReference type="GO" id="GO:0004662">
    <property type="term" value="F:CAAX-protein geranylgeranyltransferase activity"/>
    <property type="evidence" value="ECO:0007669"/>
    <property type="project" value="UniProtKB-EC"/>
</dbReference>
<organism evidence="15 16">
    <name type="scientific">Elaphomyces granulatus</name>
    <dbReference type="NCBI Taxonomy" id="519963"/>
    <lineage>
        <taxon>Eukaryota</taxon>
        <taxon>Fungi</taxon>
        <taxon>Dikarya</taxon>
        <taxon>Ascomycota</taxon>
        <taxon>Pezizomycotina</taxon>
        <taxon>Eurotiomycetes</taxon>
        <taxon>Eurotiomycetidae</taxon>
        <taxon>Eurotiales</taxon>
        <taxon>Elaphomycetaceae</taxon>
        <taxon>Elaphomyces</taxon>
    </lineage>
</organism>
<evidence type="ECO:0000313" key="15">
    <source>
        <dbReference type="EMBL" id="OXV06804.1"/>
    </source>
</evidence>
<keyword evidence="8" id="KW-0460">Magnesium</keyword>
<gene>
    <name evidence="15" type="ORF">Egran_05428</name>
</gene>
<keyword evidence="7" id="KW-0677">Repeat</keyword>
<evidence type="ECO:0000256" key="8">
    <source>
        <dbReference type="ARBA" id="ARBA00022842"/>
    </source>
</evidence>
<comment type="cofactor">
    <cofactor evidence="1">
        <name>Mg(2+)</name>
        <dbReference type="ChEBI" id="CHEBI:18420"/>
    </cofactor>
</comment>
<keyword evidence="5" id="KW-0637">Prenyltransferase</keyword>
<dbReference type="InterPro" id="IPR002088">
    <property type="entry name" value="Prenyl_trans_a"/>
</dbReference>
<comment type="caution">
    <text evidence="15">The sequence shown here is derived from an EMBL/GenBank/DDBJ whole genome shotgun (WGS) entry which is preliminary data.</text>
</comment>
<keyword evidence="6" id="KW-0808">Transferase</keyword>
<protein>
    <recommendedName>
        <fullName evidence="9">Protein farnesyltransferase/geranylgeranyltransferase type-1 subunit alpha</fullName>
        <ecNumber evidence="4">2.5.1.58</ecNumber>
        <ecNumber evidence="3">2.5.1.59</ecNumber>
    </recommendedName>
    <alternativeName>
        <fullName evidence="12">CAAX farnesyltransferase subunit alpha</fullName>
    </alternativeName>
    <alternativeName>
        <fullName evidence="11">FTase-alpha</fullName>
    </alternativeName>
    <alternativeName>
        <fullName evidence="10">Ras proteins prenyltransferase subunit alpha</fullName>
    </alternativeName>
    <alternativeName>
        <fullName evidence="13">Type I protein geranyl-geranyltransferase subunit alpha</fullName>
    </alternativeName>
</protein>
<evidence type="ECO:0000256" key="4">
    <source>
        <dbReference type="ARBA" id="ARBA00012702"/>
    </source>
</evidence>
<evidence type="ECO:0000256" key="11">
    <source>
        <dbReference type="ARBA" id="ARBA00042436"/>
    </source>
</evidence>
<evidence type="ECO:0000256" key="10">
    <source>
        <dbReference type="ARBA" id="ARBA00041392"/>
    </source>
</evidence>
<dbReference type="Pfam" id="PF01239">
    <property type="entry name" value="PPTA"/>
    <property type="match status" value="5"/>
</dbReference>
<name>A0A232LRU7_9EURO</name>
<evidence type="ECO:0000256" key="14">
    <source>
        <dbReference type="SAM" id="MobiDB-lite"/>
    </source>
</evidence>
<dbReference type="EC" id="2.5.1.59" evidence="3"/>
<evidence type="ECO:0000256" key="1">
    <source>
        <dbReference type="ARBA" id="ARBA00001946"/>
    </source>
</evidence>
<sequence length="398" mass="45823">MSSGKYAQSPEWADIDPIPLDDGNGDGIIPLATIAYPPSYTEATSYLRAVMAVNEMSDRALKLTEDIIRINPAHYTVWLYRAKIIKELDKKLTDEIDWLNRVSGENLKNYQIWHHRQIIVSRLRDSLTEESDFLTEERDFLMDIFARDSKNYHVWIYRHWLVRHFNLWEDERETLDVETLIDRDVHNNSAWNHRYVLRFSPRDGPEAGMPENSGPGLKRGQLAVVDEYIVDAELEYAEDKIRLAPENRSPWHYARGVLRAAKLPLSKWKRFASKFIIEEIDDADNIIKVHVKSSLALELLADVYAEEAQAKGAEAERDKTVNDDAEEAQAEGAEAGRDKTVNDNAEAQAGAEAERDKTVNDAVRMLTLLKEEYDPIRKNYWDYKMRLVTRLSSLSTAA</sequence>
<dbReference type="GO" id="GO:0005965">
    <property type="term" value="C:protein farnesyltransferase complex"/>
    <property type="evidence" value="ECO:0007669"/>
    <property type="project" value="TreeGrafter"/>
</dbReference>
<evidence type="ECO:0000313" key="16">
    <source>
        <dbReference type="Proteomes" id="UP000243515"/>
    </source>
</evidence>
<evidence type="ECO:0000256" key="6">
    <source>
        <dbReference type="ARBA" id="ARBA00022679"/>
    </source>
</evidence>
<dbReference type="PANTHER" id="PTHR11129">
    <property type="entry name" value="PROTEIN FARNESYLTRANSFERASE ALPHA SUBUNIT/RAB GERANYLGERANYL TRANSFERASE ALPHA SUBUNIT"/>
    <property type="match status" value="1"/>
</dbReference>
<evidence type="ECO:0000256" key="3">
    <source>
        <dbReference type="ARBA" id="ARBA00012700"/>
    </source>
</evidence>
<keyword evidence="16" id="KW-1185">Reference proteome</keyword>
<accession>A0A232LRU7</accession>
<evidence type="ECO:0000256" key="13">
    <source>
        <dbReference type="ARBA" id="ARBA00043219"/>
    </source>
</evidence>
<reference evidence="15 16" key="1">
    <citation type="journal article" date="2015" name="Environ. Microbiol.">
        <title>Metagenome sequence of Elaphomyces granulatus from sporocarp tissue reveals Ascomycota ectomycorrhizal fingerprints of genome expansion and a Proteobacteria-rich microbiome.</title>
        <authorList>
            <person name="Quandt C.A."/>
            <person name="Kohler A."/>
            <person name="Hesse C.N."/>
            <person name="Sharpton T.J."/>
            <person name="Martin F."/>
            <person name="Spatafora J.W."/>
        </authorList>
    </citation>
    <scope>NUCLEOTIDE SEQUENCE [LARGE SCALE GENOMIC DNA]</scope>
    <source>
        <strain evidence="15 16">OSC145934</strain>
    </source>
</reference>
<comment type="similarity">
    <text evidence="2">Belongs to the protein prenyltransferase subunit alpha family.</text>
</comment>
<dbReference type="EC" id="2.5.1.58" evidence="4"/>
<evidence type="ECO:0000256" key="9">
    <source>
        <dbReference type="ARBA" id="ARBA00040965"/>
    </source>
</evidence>
<evidence type="ECO:0000256" key="12">
    <source>
        <dbReference type="ARBA" id="ARBA00043086"/>
    </source>
</evidence>
<dbReference type="PANTHER" id="PTHR11129:SF1">
    <property type="entry name" value="PROTEIN FARNESYLTRANSFERASE_GERANYLGERANYLTRANSFERASE TYPE-1 SUBUNIT ALPHA"/>
    <property type="match status" value="1"/>
</dbReference>
<dbReference type="GO" id="GO:0005953">
    <property type="term" value="C:CAAX-protein geranylgeranyltransferase complex"/>
    <property type="evidence" value="ECO:0007669"/>
    <property type="project" value="TreeGrafter"/>
</dbReference>
<dbReference type="Gene3D" id="1.25.40.120">
    <property type="entry name" value="Protein prenylyltransferase"/>
    <property type="match status" value="2"/>
</dbReference>
<dbReference type="Proteomes" id="UP000243515">
    <property type="component" value="Unassembled WGS sequence"/>
</dbReference>
<evidence type="ECO:0000256" key="7">
    <source>
        <dbReference type="ARBA" id="ARBA00022737"/>
    </source>
</evidence>
<feature type="compositionally biased region" description="Basic and acidic residues" evidence="14">
    <location>
        <begin position="313"/>
        <end position="322"/>
    </location>
</feature>
<dbReference type="EMBL" id="NPHW01005396">
    <property type="protein sequence ID" value="OXV06804.1"/>
    <property type="molecule type" value="Genomic_DNA"/>
</dbReference>
<proteinExistence type="inferred from homology"/>
<dbReference type="GO" id="GO:0004660">
    <property type="term" value="F:protein farnesyltransferase activity"/>
    <property type="evidence" value="ECO:0007669"/>
    <property type="project" value="UniProtKB-EC"/>
</dbReference>
<evidence type="ECO:0000256" key="2">
    <source>
        <dbReference type="ARBA" id="ARBA00006734"/>
    </source>
</evidence>